<evidence type="ECO:0000313" key="3">
    <source>
        <dbReference type="Proteomes" id="UP000029264"/>
    </source>
</evidence>
<dbReference type="eggNOG" id="ENOG5033VNH">
    <property type="taxonomic scope" value="Bacteria"/>
</dbReference>
<feature type="transmembrane region" description="Helical" evidence="1">
    <location>
        <begin position="15"/>
        <end position="35"/>
    </location>
</feature>
<dbReference type="STRING" id="1515746.HR45_03155"/>
<dbReference type="RefSeq" id="WP_037439647.1">
    <property type="nucleotide sequence ID" value="NZ_JPEO01000002.1"/>
</dbReference>
<dbReference type="Pfam" id="PF19578">
    <property type="entry name" value="DUF6090"/>
    <property type="match status" value="1"/>
</dbReference>
<dbReference type="OrthoDB" id="6388784at2"/>
<organism evidence="2 3">
    <name type="scientific">Shewanella mangrovi</name>
    <dbReference type="NCBI Taxonomy" id="1515746"/>
    <lineage>
        <taxon>Bacteria</taxon>
        <taxon>Pseudomonadati</taxon>
        <taxon>Pseudomonadota</taxon>
        <taxon>Gammaproteobacteria</taxon>
        <taxon>Alteromonadales</taxon>
        <taxon>Shewanellaceae</taxon>
        <taxon>Shewanella</taxon>
    </lineage>
</organism>
<name>A0A094LTC8_9GAMM</name>
<accession>A0A094LTC8</accession>
<reference evidence="2 3" key="1">
    <citation type="submission" date="2014-06" db="EMBL/GenBank/DDBJ databases">
        <title>Shewanella sp. YQH10.</title>
        <authorList>
            <person name="Liu Y."/>
            <person name="Zeng R."/>
        </authorList>
    </citation>
    <scope>NUCLEOTIDE SEQUENCE [LARGE SCALE GENOMIC DNA]</scope>
    <source>
        <strain evidence="2 3">YQH10</strain>
    </source>
</reference>
<keyword evidence="1" id="KW-1133">Transmembrane helix</keyword>
<keyword evidence="1" id="KW-0472">Membrane</keyword>
<keyword evidence="3" id="KW-1185">Reference proteome</keyword>
<evidence type="ECO:0000313" key="2">
    <source>
        <dbReference type="EMBL" id="KFZ38448.1"/>
    </source>
</evidence>
<comment type="caution">
    <text evidence="2">The sequence shown here is derived from an EMBL/GenBank/DDBJ whole genome shotgun (WGS) entry which is preliminary data.</text>
</comment>
<keyword evidence="1" id="KW-0812">Transmembrane</keyword>
<dbReference type="AlphaFoldDB" id="A0A094LTC8"/>
<proteinExistence type="predicted"/>
<sequence length="250" mass="29209">MWLRRIAEHVREQNWTAIVIDFAIVVMGVFIGIQVSNWNQQQNNVARQNVLLFQLVEDLHADLGELEFVIWISTLRFNAAETIVNRASGWELPDTYPNDYGKLTQLALPQRTRPDSASDALYFSQRFTVFDMELRTYSILIAGGDLSFAKRPALANQLREHYNFAEQWIRTEKTRHQSTNTELLTAFNRHGININDKIDWLTLNKLVKEDLELQGLLKRTVWLAYNQIYFLKHISTQTEQLIKQIESTNQ</sequence>
<dbReference type="Proteomes" id="UP000029264">
    <property type="component" value="Unassembled WGS sequence"/>
</dbReference>
<dbReference type="InterPro" id="IPR045749">
    <property type="entry name" value="DUF6090"/>
</dbReference>
<gene>
    <name evidence="2" type="ORF">HR45_03155</name>
</gene>
<protein>
    <submittedName>
        <fullName evidence="2">Uncharacterized protein</fullName>
    </submittedName>
</protein>
<evidence type="ECO:0000256" key="1">
    <source>
        <dbReference type="SAM" id="Phobius"/>
    </source>
</evidence>
<dbReference type="EMBL" id="JPEO01000002">
    <property type="protein sequence ID" value="KFZ38448.1"/>
    <property type="molecule type" value="Genomic_DNA"/>
</dbReference>